<reference evidence="4 5" key="1">
    <citation type="submission" date="2008-07" db="EMBL/GenBank/DDBJ databases">
        <authorList>
            <person name="Tandeau de Marsac N."/>
            <person name="Ferriera S."/>
            <person name="Johnson J."/>
            <person name="Kravitz S."/>
            <person name="Beeson K."/>
            <person name="Sutton G."/>
            <person name="Rogers Y.-H."/>
            <person name="Friedman R."/>
            <person name="Frazier M."/>
            <person name="Venter J.C."/>
        </authorList>
    </citation>
    <scope>NUCLEOTIDE SEQUENCE [LARGE SCALE GENOMIC DNA]</scope>
    <source>
        <strain evidence="4 5">PCC 7420</strain>
    </source>
</reference>
<dbReference type="Gene3D" id="3.40.50.2300">
    <property type="match status" value="1"/>
</dbReference>
<dbReference type="NCBIfam" id="TIGR00229">
    <property type="entry name" value="sensory_box"/>
    <property type="match status" value="1"/>
</dbReference>
<keyword evidence="5" id="KW-1185">Reference proteome</keyword>
<feature type="domain" description="PAS" evidence="3">
    <location>
        <begin position="137"/>
        <end position="181"/>
    </location>
</feature>
<gene>
    <name evidence="4" type="ORF">MC7420_7973</name>
</gene>
<dbReference type="RefSeq" id="WP_006098669.1">
    <property type="nucleotide sequence ID" value="NZ_DS989842.1"/>
</dbReference>
<evidence type="ECO:0000313" key="5">
    <source>
        <dbReference type="Proteomes" id="UP000003835"/>
    </source>
</evidence>
<dbReference type="Pfam" id="PF13426">
    <property type="entry name" value="PAS_9"/>
    <property type="match status" value="1"/>
</dbReference>
<evidence type="ECO:0000259" key="3">
    <source>
        <dbReference type="PROSITE" id="PS50112"/>
    </source>
</evidence>
<dbReference type="SMART" id="SM00091">
    <property type="entry name" value="PAS"/>
    <property type="match status" value="1"/>
</dbReference>
<dbReference type="CDD" id="cd00156">
    <property type="entry name" value="REC"/>
    <property type="match status" value="1"/>
</dbReference>
<dbReference type="InterPro" id="IPR001789">
    <property type="entry name" value="Sig_transdc_resp-reg_receiver"/>
</dbReference>
<dbReference type="AlphaFoldDB" id="B4VJD4"/>
<dbReference type="InterPro" id="IPR035965">
    <property type="entry name" value="PAS-like_dom_sf"/>
</dbReference>
<feature type="domain" description="Response regulatory" evidence="2">
    <location>
        <begin position="7"/>
        <end position="124"/>
    </location>
</feature>
<dbReference type="OrthoDB" id="9808408at2"/>
<dbReference type="EMBL" id="DS989842">
    <property type="protein sequence ID" value="EDX78235.1"/>
    <property type="molecule type" value="Genomic_DNA"/>
</dbReference>
<dbReference type="InterPro" id="IPR051271">
    <property type="entry name" value="2C-system_Tx_regulators"/>
</dbReference>
<dbReference type="CDD" id="cd00130">
    <property type="entry name" value="PAS"/>
    <property type="match status" value="1"/>
</dbReference>
<dbReference type="InterPro" id="IPR011006">
    <property type="entry name" value="CheY-like_superfamily"/>
</dbReference>
<protein>
    <submittedName>
        <fullName evidence="4">Response regulator receiver domain protein</fullName>
    </submittedName>
</protein>
<accession>B4VJD4</accession>
<dbReference type="PANTHER" id="PTHR45526:SF1">
    <property type="entry name" value="TRANSCRIPTIONAL REGULATORY PROTEIN DCUR-RELATED"/>
    <property type="match status" value="1"/>
</dbReference>
<dbReference type="eggNOG" id="COG3290">
    <property type="taxonomic scope" value="Bacteria"/>
</dbReference>
<evidence type="ECO:0000256" key="1">
    <source>
        <dbReference type="PROSITE-ProRule" id="PRU00169"/>
    </source>
</evidence>
<dbReference type="SUPFAM" id="SSF55785">
    <property type="entry name" value="PYP-like sensor domain (PAS domain)"/>
    <property type="match status" value="1"/>
</dbReference>
<dbReference type="SMART" id="SM00448">
    <property type="entry name" value="REC"/>
    <property type="match status" value="1"/>
</dbReference>
<dbReference type="InterPro" id="IPR000014">
    <property type="entry name" value="PAS"/>
</dbReference>
<feature type="modified residue" description="4-aspartylphosphate" evidence="1">
    <location>
        <position position="59"/>
    </location>
</feature>
<dbReference type="PANTHER" id="PTHR45526">
    <property type="entry name" value="TRANSCRIPTIONAL REGULATORY PROTEIN DPIA"/>
    <property type="match status" value="1"/>
</dbReference>
<proteinExistence type="predicted"/>
<dbReference type="Pfam" id="PF00072">
    <property type="entry name" value="Response_reg"/>
    <property type="match status" value="1"/>
</dbReference>
<dbReference type="HOGENOM" id="CLU_068427_0_0_3"/>
<evidence type="ECO:0000313" key="4">
    <source>
        <dbReference type="EMBL" id="EDX78235.1"/>
    </source>
</evidence>
<organism evidence="4 5">
    <name type="scientific">Coleofasciculus chthonoplastes PCC 7420</name>
    <dbReference type="NCBI Taxonomy" id="118168"/>
    <lineage>
        <taxon>Bacteria</taxon>
        <taxon>Bacillati</taxon>
        <taxon>Cyanobacteriota</taxon>
        <taxon>Cyanophyceae</taxon>
        <taxon>Coleofasciculales</taxon>
        <taxon>Coleofasciculaceae</taxon>
        <taxon>Coleofasciculus</taxon>
    </lineage>
</organism>
<dbReference type="PROSITE" id="PS50110">
    <property type="entry name" value="RESPONSE_REGULATORY"/>
    <property type="match status" value="1"/>
</dbReference>
<dbReference type="Proteomes" id="UP000003835">
    <property type="component" value="Unassembled WGS sequence"/>
</dbReference>
<sequence length="255" mass="29171">MDKHLIHVLLVEDSPSDARLQRHRFSRLDPTEWQLHHVERLADAIESCTNFPIDVVLLDLNLPDADGLETVTEFREAIPYLPIVVLTGANDEELALGAMAHGAQDYLLKDDITIPLLVKTIRYGIERGQILKKLQDSERRFRGIFNQTFQSMMLLTPEGLIVDINETALNASGYKLDDLLGLPVWKLECWNHCPSIQEWLKAAIKKAANGDLVRQDVQFRKQESVMVRMDFSLKPLKDEEERVILLIAEGRDIHE</sequence>
<dbReference type="Gene3D" id="3.30.450.20">
    <property type="entry name" value="PAS domain"/>
    <property type="match status" value="1"/>
</dbReference>
<dbReference type="eggNOG" id="COG0745">
    <property type="taxonomic scope" value="Bacteria"/>
</dbReference>
<keyword evidence="1" id="KW-0597">Phosphoprotein</keyword>
<evidence type="ECO:0000259" key="2">
    <source>
        <dbReference type="PROSITE" id="PS50110"/>
    </source>
</evidence>
<name>B4VJD4_9CYAN</name>
<dbReference type="PROSITE" id="PS50112">
    <property type="entry name" value="PAS"/>
    <property type="match status" value="1"/>
</dbReference>
<dbReference type="SUPFAM" id="SSF52172">
    <property type="entry name" value="CheY-like"/>
    <property type="match status" value="1"/>
</dbReference>
<dbReference type="GO" id="GO:0000156">
    <property type="term" value="F:phosphorelay response regulator activity"/>
    <property type="evidence" value="ECO:0007669"/>
    <property type="project" value="TreeGrafter"/>
</dbReference>
<dbReference type="STRING" id="118168.MC7420_7973"/>